<dbReference type="RefSeq" id="XP_003036489.1">
    <property type="nucleotide sequence ID" value="XM_003036443.1"/>
</dbReference>
<dbReference type="HOGENOM" id="CLU_883263_0_0_1"/>
<dbReference type="GO" id="GO:0005674">
    <property type="term" value="C:transcription factor TFIIF complex"/>
    <property type="evidence" value="ECO:0007669"/>
    <property type="project" value="TreeGrafter"/>
</dbReference>
<dbReference type="eggNOG" id="KOG2393">
    <property type="taxonomic scope" value="Eukaryota"/>
</dbReference>
<feature type="compositionally biased region" description="Basic and acidic residues" evidence="1">
    <location>
        <begin position="32"/>
        <end position="50"/>
    </location>
</feature>
<dbReference type="GO" id="GO:0001096">
    <property type="term" value="F:TFIIF-class transcription factor complex binding"/>
    <property type="evidence" value="ECO:0007669"/>
    <property type="project" value="TreeGrafter"/>
</dbReference>
<keyword evidence="3" id="KW-1185">Reference proteome</keyword>
<accession>D8PP15</accession>
<feature type="compositionally biased region" description="Gly residues" evidence="1">
    <location>
        <begin position="191"/>
        <end position="201"/>
    </location>
</feature>
<feature type="compositionally biased region" description="Polar residues" evidence="1">
    <location>
        <begin position="170"/>
        <end position="182"/>
    </location>
</feature>
<evidence type="ECO:0000256" key="1">
    <source>
        <dbReference type="SAM" id="MobiDB-lite"/>
    </source>
</evidence>
<dbReference type="PANTHER" id="PTHR13011:SF0">
    <property type="entry name" value="GENERAL TRANSCRIPTION FACTOR IIF SUBUNIT 1"/>
    <property type="match status" value="1"/>
</dbReference>
<dbReference type="GO" id="GO:0003677">
    <property type="term" value="F:DNA binding"/>
    <property type="evidence" value="ECO:0007669"/>
    <property type="project" value="InterPro"/>
</dbReference>
<proteinExistence type="predicted"/>
<dbReference type="GeneID" id="9597465"/>
<feature type="compositionally biased region" description="Acidic residues" evidence="1">
    <location>
        <begin position="83"/>
        <end position="104"/>
    </location>
</feature>
<dbReference type="InParanoid" id="D8PP15"/>
<feature type="compositionally biased region" description="Acidic residues" evidence="1">
    <location>
        <begin position="22"/>
        <end position="31"/>
    </location>
</feature>
<reference evidence="2 3" key="1">
    <citation type="journal article" date="2010" name="Nat. Biotechnol.">
        <title>Genome sequence of the model mushroom Schizophyllum commune.</title>
        <authorList>
            <person name="Ohm R.A."/>
            <person name="de Jong J.F."/>
            <person name="Lugones L.G."/>
            <person name="Aerts A."/>
            <person name="Kothe E."/>
            <person name="Stajich J.E."/>
            <person name="de Vries R.P."/>
            <person name="Record E."/>
            <person name="Levasseur A."/>
            <person name="Baker S.E."/>
            <person name="Bartholomew K.A."/>
            <person name="Coutinho P.M."/>
            <person name="Erdmann S."/>
            <person name="Fowler T.J."/>
            <person name="Gathman A.C."/>
            <person name="Lombard V."/>
            <person name="Henrissat B."/>
            <person name="Knabe N."/>
            <person name="Kuees U."/>
            <person name="Lilly W.W."/>
            <person name="Lindquist E."/>
            <person name="Lucas S."/>
            <person name="Magnuson J.K."/>
            <person name="Piumi F."/>
            <person name="Raudaskoski M."/>
            <person name="Salamov A."/>
            <person name="Schmutz J."/>
            <person name="Schwarze F.W.M.R."/>
            <person name="vanKuyk P.A."/>
            <person name="Horton J.S."/>
            <person name="Grigoriev I.V."/>
            <person name="Woesten H.A.B."/>
        </authorList>
    </citation>
    <scope>NUCLEOTIDE SEQUENCE [LARGE SCALE GENOMIC DNA]</scope>
    <source>
        <strain evidence="3">H4-8 / FGSC 9210</strain>
    </source>
</reference>
<dbReference type="STRING" id="578458.D8PP15"/>
<feature type="region of interest" description="Disordered" evidence="1">
    <location>
        <begin position="1"/>
        <end position="243"/>
    </location>
</feature>
<dbReference type="GO" id="GO:0032968">
    <property type="term" value="P:positive regulation of transcription elongation by RNA polymerase II"/>
    <property type="evidence" value="ECO:0007669"/>
    <property type="project" value="InterPro"/>
</dbReference>
<feature type="compositionally biased region" description="Pro residues" evidence="1">
    <location>
        <begin position="112"/>
        <end position="126"/>
    </location>
</feature>
<evidence type="ECO:0008006" key="4">
    <source>
        <dbReference type="Google" id="ProtNLM"/>
    </source>
</evidence>
<dbReference type="InterPro" id="IPR008851">
    <property type="entry name" value="TFIIF-alpha"/>
</dbReference>
<dbReference type="GO" id="GO:0016251">
    <property type="term" value="F:RNA polymerase II general transcription initiation factor activity"/>
    <property type="evidence" value="ECO:0007669"/>
    <property type="project" value="TreeGrafter"/>
</dbReference>
<dbReference type="KEGG" id="scm:SCHCO_02497817"/>
<feature type="compositionally biased region" description="Acidic residues" evidence="1">
    <location>
        <begin position="1"/>
        <end position="15"/>
    </location>
</feature>
<protein>
    <recommendedName>
        <fullName evidence="4">Transcription initiation factor IIF subunit alpha</fullName>
    </recommendedName>
</protein>
<dbReference type="EMBL" id="GL377302">
    <property type="protein sequence ID" value="EFJ01587.1"/>
    <property type="molecule type" value="Genomic_DNA"/>
</dbReference>
<dbReference type="PANTHER" id="PTHR13011">
    <property type="entry name" value="TFIIF-ALPHA"/>
    <property type="match status" value="1"/>
</dbReference>
<dbReference type="Proteomes" id="UP000007431">
    <property type="component" value="Unassembled WGS sequence"/>
</dbReference>
<evidence type="ECO:0000313" key="3">
    <source>
        <dbReference type="Proteomes" id="UP000007431"/>
    </source>
</evidence>
<dbReference type="GO" id="GO:0006367">
    <property type="term" value="P:transcription initiation at RNA polymerase II promoter"/>
    <property type="evidence" value="ECO:0007669"/>
    <property type="project" value="InterPro"/>
</dbReference>
<dbReference type="OrthoDB" id="76676at2759"/>
<name>D8PP15_SCHCM</name>
<sequence>MDEMLYEDDVADDDGQAAVDPADQDDEEAKEVEERLKREYIQANKMRDGYIDADDDEMPTKISKSAKRMQRMIRQREGNNAYESDDDENPYASSEEEESEEEELLPSQAPLTQPPPGQPPTQPPQAPKLATNGAGPANAPHDSRPGSPVTPTSPSLGGHSIVAMRATSPKFKQTVPSGSGSRAGSPLAGAARGGSPFGGRAGSPVANGQASSNKRKAPEDGQSPTPGAPPRTKKRKHAPLAPLEDRHVIDWLREHDKVTTRECIQHFTPYLKDEGVKAHFTRLVKEVAQLKAGQLVLKAQYREPGSAPPVTPSAA</sequence>
<evidence type="ECO:0000313" key="2">
    <source>
        <dbReference type="EMBL" id="EFJ01587.1"/>
    </source>
</evidence>
<organism evidence="3">
    <name type="scientific">Schizophyllum commune (strain H4-8 / FGSC 9210)</name>
    <name type="common">Split gill fungus</name>
    <dbReference type="NCBI Taxonomy" id="578458"/>
    <lineage>
        <taxon>Eukaryota</taxon>
        <taxon>Fungi</taxon>
        <taxon>Dikarya</taxon>
        <taxon>Basidiomycota</taxon>
        <taxon>Agaricomycotina</taxon>
        <taxon>Agaricomycetes</taxon>
        <taxon>Agaricomycetidae</taxon>
        <taxon>Agaricales</taxon>
        <taxon>Schizophyllaceae</taxon>
        <taxon>Schizophyllum</taxon>
    </lineage>
</organism>
<feature type="compositionally biased region" description="Basic residues" evidence="1">
    <location>
        <begin position="64"/>
        <end position="73"/>
    </location>
</feature>
<dbReference type="VEuPathDB" id="FungiDB:SCHCODRAFT_02497817"/>
<gene>
    <name evidence="2" type="ORF">SCHCODRAFT_80212</name>
</gene>
<dbReference type="AlphaFoldDB" id="D8PP15"/>